<feature type="transmembrane region" description="Helical" evidence="1">
    <location>
        <begin position="177"/>
        <end position="193"/>
    </location>
</feature>
<feature type="transmembrane region" description="Helical" evidence="1">
    <location>
        <begin position="137"/>
        <end position="165"/>
    </location>
</feature>
<name>A0A6C0DII4_9ZZZZ</name>
<keyword evidence="1" id="KW-0472">Membrane</keyword>
<reference evidence="2" key="1">
    <citation type="journal article" date="2020" name="Nature">
        <title>Giant virus diversity and host interactions through global metagenomics.</title>
        <authorList>
            <person name="Schulz F."/>
            <person name="Roux S."/>
            <person name="Paez-Espino D."/>
            <person name="Jungbluth S."/>
            <person name="Walsh D.A."/>
            <person name="Denef V.J."/>
            <person name="McMahon K.D."/>
            <person name="Konstantinidis K.T."/>
            <person name="Eloe-Fadrosh E.A."/>
            <person name="Kyrpides N.C."/>
            <person name="Woyke T."/>
        </authorList>
    </citation>
    <scope>NUCLEOTIDE SEQUENCE</scope>
    <source>
        <strain evidence="2">GVMAG-M-3300023174-182</strain>
    </source>
</reference>
<dbReference type="AlphaFoldDB" id="A0A6C0DII4"/>
<sequence length="308" mass="34546">MGGIEDFIKCDENRILIGLGILFLLLTLFLVSNYLQNVLLNITTSRANTIHTTTYAEFIKLMILLLILLNIICILFVLLLIYSITSSSMNSLGQADYWLFTVSLASTCLIVYDLLLNMKLKNKYKTGSVFSPELNKVLATILSNLIPILIVIKLVILLAGLGIYLHNFISGDNAFDYKTFFISISAVIITLSMNKLFRITYKMEEGKISDNKFVIGILCILAALIIYLIVLDMKQKHHGTISEKINHFVVLGLFIACVSGIIIFSIFSSRIFKKRDASEPLPDSRQHRLSSITTISRGNSLSSRAEDF</sequence>
<feature type="transmembrane region" description="Helical" evidence="1">
    <location>
        <begin position="245"/>
        <end position="267"/>
    </location>
</feature>
<evidence type="ECO:0000313" key="2">
    <source>
        <dbReference type="EMBL" id="QHT16050.1"/>
    </source>
</evidence>
<organism evidence="2">
    <name type="scientific">viral metagenome</name>
    <dbReference type="NCBI Taxonomy" id="1070528"/>
    <lineage>
        <taxon>unclassified sequences</taxon>
        <taxon>metagenomes</taxon>
        <taxon>organismal metagenomes</taxon>
    </lineage>
</organism>
<keyword evidence="1" id="KW-1133">Transmembrane helix</keyword>
<feature type="transmembrane region" description="Helical" evidence="1">
    <location>
        <begin position="61"/>
        <end position="85"/>
    </location>
</feature>
<protein>
    <submittedName>
        <fullName evidence="2">Uncharacterized protein</fullName>
    </submittedName>
</protein>
<feature type="transmembrane region" description="Helical" evidence="1">
    <location>
        <begin position="15"/>
        <end position="40"/>
    </location>
</feature>
<dbReference type="EMBL" id="MN739615">
    <property type="protein sequence ID" value="QHT16050.1"/>
    <property type="molecule type" value="Genomic_DNA"/>
</dbReference>
<feature type="transmembrane region" description="Helical" evidence="1">
    <location>
        <begin position="97"/>
        <end position="116"/>
    </location>
</feature>
<evidence type="ECO:0000256" key="1">
    <source>
        <dbReference type="SAM" id="Phobius"/>
    </source>
</evidence>
<feature type="transmembrane region" description="Helical" evidence="1">
    <location>
        <begin position="213"/>
        <end position="233"/>
    </location>
</feature>
<proteinExistence type="predicted"/>
<keyword evidence="1" id="KW-0812">Transmembrane</keyword>
<accession>A0A6C0DII4</accession>